<name>A0A0N5BF40_STREA</name>
<sequence length="132" mass="15441">MVITFTIKFLVLLLIHGVILPCPVKCYSAKFFNDNSDFYKKYFMKHYNLNYKLPLDYQYYHDIKNIDDFPVPELLVKNIDDHDKYGEGIGINEVIKEPLEPEAIKRSLLGNKRNNSLKLKLLNQGARGFGRK</sequence>
<evidence type="ECO:0000256" key="1">
    <source>
        <dbReference type="SAM" id="SignalP"/>
    </source>
</evidence>
<keyword evidence="2" id="KW-1185">Reference proteome</keyword>
<dbReference type="WBParaSite" id="SPAL_0000460900.1">
    <property type="protein sequence ID" value="SPAL_0000460900.1"/>
    <property type="gene ID" value="SPAL_0000460900"/>
</dbReference>
<feature type="chain" id="PRO_5005894490" evidence="1">
    <location>
        <begin position="22"/>
        <end position="132"/>
    </location>
</feature>
<evidence type="ECO:0000313" key="2">
    <source>
        <dbReference type="Proteomes" id="UP000046392"/>
    </source>
</evidence>
<feature type="signal peptide" evidence="1">
    <location>
        <begin position="1"/>
        <end position="21"/>
    </location>
</feature>
<dbReference type="AlphaFoldDB" id="A0A0N5BF40"/>
<reference evidence="3" key="1">
    <citation type="submission" date="2017-02" db="UniProtKB">
        <authorList>
            <consortium name="WormBaseParasite"/>
        </authorList>
    </citation>
    <scope>IDENTIFICATION</scope>
</reference>
<proteinExistence type="predicted"/>
<organism evidence="2 3">
    <name type="scientific">Strongyloides papillosus</name>
    <name type="common">Intestinal threadworm</name>
    <dbReference type="NCBI Taxonomy" id="174720"/>
    <lineage>
        <taxon>Eukaryota</taxon>
        <taxon>Metazoa</taxon>
        <taxon>Ecdysozoa</taxon>
        <taxon>Nematoda</taxon>
        <taxon>Chromadorea</taxon>
        <taxon>Rhabditida</taxon>
        <taxon>Tylenchina</taxon>
        <taxon>Panagrolaimomorpha</taxon>
        <taxon>Strongyloidoidea</taxon>
        <taxon>Strongyloididae</taxon>
        <taxon>Strongyloides</taxon>
    </lineage>
</organism>
<dbReference type="Proteomes" id="UP000046392">
    <property type="component" value="Unplaced"/>
</dbReference>
<evidence type="ECO:0000313" key="3">
    <source>
        <dbReference type="WBParaSite" id="SPAL_0000460900.1"/>
    </source>
</evidence>
<keyword evidence="1" id="KW-0732">Signal</keyword>
<accession>A0A0N5BF40</accession>
<protein>
    <submittedName>
        <fullName evidence="3">Uncharacterized protein</fullName>
    </submittedName>
</protein>